<dbReference type="Proteomes" id="UP000326354">
    <property type="component" value="Chromosome"/>
</dbReference>
<evidence type="ECO:0000256" key="2">
    <source>
        <dbReference type="SAM" id="Phobius"/>
    </source>
</evidence>
<dbReference type="AlphaFoldDB" id="A0A5S9IQI7"/>
<keyword evidence="2" id="KW-0472">Membrane</keyword>
<sequence>MNNYHAHTKDLRCELKQTIDNNILKELHKKKWWKHFAILFKQLGILILCCWGILTYDNAVVWFPCSIVIGFVTFAWNPMLHEVIHGCVFQKQRPILENILGYFYANMGGLCKTQFTRWHLKHHSELGSFEEDPKRAYLTPKVITRWYKFLYLTPALFLIYFKAAGKETKSYPCDVQKKILWEKIVLFSFHLLIFLGITFVISFSHALKLHIIPYVFVFPIAFTINRLGQHYAIDPNDPAHWTTLIQSNFVTNNIFAYSNLHLEHHYFPRVPCYNLPKLQSCLEPLYQKHKIKSKKYSWLLYQWFILNQEPHTNWDNNQPVKNHHFPHKKQLKNAKI</sequence>
<dbReference type="GO" id="GO:0016020">
    <property type="term" value="C:membrane"/>
    <property type="evidence" value="ECO:0007669"/>
    <property type="project" value="TreeGrafter"/>
</dbReference>
<dbReference type="KEGG" id="uam:UABAM_03686"/>
<evidence type="ECO:0000259" key="3">
    <source>
        <dbReference type="Pfam" id="PF00487"/>
    </source>
</evidence>
<gene>
    <name evidence="4" type="ORF">UABAM_03686</name>
</gene>
<dbReference type="Pfam" id="PF00487">
    <property type="entry name" value="FA_desaturase"/>
    <property type="match status" value="1"/>
</dbReference>
<dbReference type="GO" id="GO:0016717">
    <property type="term" value="F:oxidoreductase activity, acting on paired donors, with oxidation of a pair of donors resulting in the reduction of molecular oxygen to two molecules of water"/>
    <property type="evidence" value="ECO:0007669"/>
    <property type="project" value="TreeGrafter"/>
</dbReference>
<evidence type="ECO:0000256" key="1">
    <source>
        <dbReference type="SAM" id="MobiDB-lite"/>
    </source>
</evidence>
<feature type="transmembrane region" description="Helical" evidence="2">
    <location>
        <begin position="184"/>
        <end position="205"/>
    </location>
</feature>
<dbReference type="OrthoDB" id="9792534at2"/>
<proteinExistence type="predicted"/>
<feature type="domain" description="Fatty acid desaturase" evidence="3">
    <location>
        <begin position="60"/>
        <end position="291"/>
    </location>
</feature>
<evidence type="ECO:0000313" key="4">
    <source>
        <dbReference type="EMBL" id="BBM85320.1"/>
    </source>
</evidence>
<feature type="transmembrane region" description="Helical" evidence="2">
    <location>
        <begin position="60"/>
        <end position="78"/>
    </location>
</feature>
<dbReference type="EMBL" id="AP019860">
    <property type="protein sequence ID" value="BBM85320.1"/>
    <property type="molecule type" value="Genomic_DNA"/>
</dbReference>
<feature type="region of interest" description="Disordered" evidence="1">
    <location>
        <begin position="316"/>
        <end position="336"/>
    </location>
</feature>
<feature type="transmembrane region" description="Helical" evidence="2">
    <location>
        <begin position="211"/>
        <end position="228"/>
    </location>
</feature>
<dbReference type="InterPro" id="IPR012171">
    <property type="entry name" value="Fatty_acid_desaturase"/>
</dbReference>
<name>A0A5S9IQI7_UABAM</name>
<dbReference type="PANTHER" id="PTHR19353">
    <property type="entry name" value="FATTY ACID DESATURASE 2"/>
    <property type="match status" value="1"/>
</dbReference>
<keyword evidence="2" id="KW-1133">Transmembrane helix</keyword>
<organism evidence="4 5">
    <name type="scientific">Uabimicrobium amorphum</name>
    <dbReference type="NCBI Taxonomy" id="2596890"/>
    <lineage>
        <taxon>Bacteria</taxon>
        <taxon>Pseudomonadati</taxon>
        <taxon>Planctomycetota</taxon>
        <taxon>Candidatus Uabimicrobiia</taxon>
        <taxon>Candidatus Uabimicrobiales</taxon>
        <taxon>Candidatus Uabimicrobiaceae</taxon>
        <taxon>Candidatus Uabimicrobium</taxon>
    </lineage>
</organism>
<feature type="transmembrane region" description="Helical" evidence="2">
    <location>
        <begin position="146"/>
        <end position="163"/>
    </location>
</feature>
<keyword evidence="5" id="KW-1185">Reference proteome</keyword>
<keyword evidence="2" id="KW-0812">Transmembrane</keyword>
<protein>
    <submittedName>
        <fullName evidence="4">Fatty acid desaturase</fullName>
    </submittedName>
</protein>
<feature type="transmembrane region" description="Helical" evidence="2">
    <location>
        <begin position="36"/>
        <end position="54"/>
    </location>
</feature>
<reference evidence="4 5" key="1">
    <citation type="submission" date="2019-08" db="EMBL/GenBank/DDBJ databases">
        <title>Complete genome sequence of Candidatus Uab amorphum.</title>
        <authorList>
            <person name="Shiratori T."/>
            <person name="Suzuki S."/>
            <person name="Kakizawa Y."/>
            <person name="Ishida K."/>
        </authorList>
    </citation>
    <scope>NUCLEOTIDE SEQUENCE [LARGE SCALE GENOMIC DNA]</scope>
    <source>
        <strain evidence="4 5">SRT547</strain>
    </source>
</reference>
<dbReference type="InterPro" id="IPR005804">
    <property type="entry name" value="FA_desaturase_dom"/>
</dbReference>
<accession>A0A5S9IQI7</accession>
<feature type="compositionally biased region" description="Basic residues" evidence="1">
    <location>
        <begin position="321"/>
        <end position="336"/>
    </location>
</feature>
<evidence type="ECO:0000313" key="5">
    <source>
        <dbReference type="Proteomes" id="UP000326354"/>
    </source>
</evidence>
<dbReference type="RefSeq" id="WP_151969430.1">
    <property type="nucleotide sequence ID" value="NZ_AP019860.1"/>
</dbReference>
<dbReference type="PANTHER" id="PTHR19353:SF19">
    <property type="entry name" value="DELTA(5) FATTY ACID DESATURASE C-RELATED"/>
    <property type="match status" value="1"/>
</dbReference>
<dbReference type="GO" id="GO:0008610">
    <property type="term" value="P:lipid biosynthetic process"/>
    <property type="evidence" value="ECO:0007669"/>
    <property type="project" value="UniProtKB-ARBA"/>
</dbReference>